<dbReference type="GO" id="GO:0005385">
    <property type="term" value="F:zinc ion transmembrane transporter activity"/>
    <property type="evidence" value="ECO:0007669"/>
    <property type="project" value="TreeGrafter"/>
</dbReference>
<gene>
    <name evidence="6" type="ORF">SAMN04487961_3320</name>
</gene>
<evidence type="ECO:0000313" key="7">
    <source>
        <dbReference type="Proteomes" id="UP000199339"/>
    </source>
</evidence>
<dbReference type="Pfam" id="PF02535">
    <property type="entry name" value="Zip"/>
    <property type="match status" value="1"/>
</dbReference>
<feature type="transmembrane region" description="Helical" evidence="5">
    <location>
        <begin position="6"/>
        <end position="26"/>
    </location>
</feature>
<feature type="transmembrane region" description="Helical" evidence="5">
    <location>
        <begin position="99"/>
        <end position="115"/>
    </location>
</feature>
<evidence type="ECO:0000256" key="3">
    <source>
        <dbReference type="ARBA" id="ARBA00022989"/>
    </source>
</evidence>
<dbReference type="EMBL" id="FOUR01000009">
    <property type="protein sequence ID" value="SFN52593.1"/>
    <property type="molecule type" value="Genomic_DNA"/>
</dbReference>
<evidence type="ECO:0000313" key="6">
    <source>
        <dbReference type="EMBL" id="SFN52593.1"/>
    </source>
</evidence>
<keyword evidence="3 5" id="KW-1133">Transmembrane helix</keyword>
<accession>A0A1I4ZRB5</accession>
<feature type="transmembrane region" description="Helical" evidence="5">
    <location>
        <begin position="226"/>
        <end position="242"/>
    </location>
</feature>
<comment type="subcellular location">
    <subcellularLocation>
        <location evidence="1">Membrane</location>
        <topology evidence="1">Multi-pass membrane protein</topology>
    </subcellularLocation>
</comment>
<dbReference type="Proteomes" id="UP000199339">
    <property type="component" value="Unassembled WGS sequence"/>
</dbReference>
<evidence type="ECO:0000256" key="5">
    <source>
        <dbReference type="SAM" id="Phobius"/>
    </source>
</evidence>
<dbReference type="InterPro" id="IPR003689">
    <property type="entry name" value="ZIP"/>
</dbReference>
<keyword evidence="7" id="KW-1185">Reference proteome</keyword>
<evidence type="ECO:0000256" key="4">
    <source>
        <dbReference type="ARBA" id="ARBA00023136"/>
    </source>
</evidence>
<dbReference type="GO" id="GO:0016020">
    <property type="term" value="C:membrane"/>
    <property type="evidence" value="ECO:0007669"/>
    <property type="project" value="UniProtKB-SubCell"/>
</dbReference>
<feature type="transmembrane region" description="Helical" evidence="5">
    <location>
        <begin position="69"/>
        <end position="90"/>
    </location>
</feature>
<dbReference type="OrthoDB" id="9806593at2"/>
<organism evidence="6 7">
    <name type="scientific">Marinobacter pelagius</name>
    <dbReference type="NCBI Taxonomy" id="379482"/>
    <lineage>
        <taxon>Bacteria</taxon>
        <taxon>Pseudomonadati</taxon>
        <taxon>Pseudomonadota</taxon>
        <taxon>Gammaproteobacteria</taxon>
        <taxon>Pseudomonadales</taxon>
        <taxon>Marinobacteraceae</taxon>
        <taxon>Marinobacter</taxon>
    </lineage>
</organism>
<evidence type="ECO:0000256" key="1">
    <source>
        <dbReference type="ARBA" id="ARBA00004141"/>
    </source>
</evidence>
<evidence type="ECO:0000256" key="2">
    <source>
        <dbReference type="ARBA" id="ARBA00022692"/>
    </source>
</evidence>
<keyword evidence="4 5" id="KW-0472">Membrane</keyword>
<feature type="transmembrane region" description="Helical" evidence="5">
    <location>
        <begin position="152"/>
        <end position="173"/>
    </location>
</feature>
<dbReference type="RefSeq" id="WP_092006302.1">
    <property type="nucleotide sequence ID" value="NZ_FOUR01000009.1"/>
</dbReference>
<reference evidence="7" key="1">
    <citation type="submission" date="2016-10" db="EMBL/GenBank/DDBJ databases">
        <authorList>
            <person name="Varghese N."/>
            <person name="Submissions S."/>
        </authorList>
    </citation>
    <scope>NUCLEOTIDE SEQUENCE [LARGE SCALE GENOMIC DNA]</scope>
    <source>
        <strain evidence="7">CGMCC 1.6775</strain>
    </source>
</reference>
<feature type="transmembrane region" description="Helical" evidence="5">
    <location>
        <begin position="193"/>
        <end position="214"/>
    </location>
</feature>
<dbReference type="PANTHER" id="PTHR11040:SF44">
    <property type="entry name" value="PROTEIN ZNTC-RELATED"/>
    <property type="match status" value="1"/>
</dbReference>
<sequence length="244" mass="26236">MDDTFWTALTTSILAALVTSIGIFTIRRFADWGHRNTTYFICFAAGVLISASFLHIIPKSFSMNPDAPVWLLVGFMGLHLFNRFLTAFVCEKNPARKDYVIGVIPMLGIGFHTFIDGFIYSISFSVSIFTGYLATVGMVLHEFPEGIITYLLLVRGGVAPKVAVMLAFLAAAATTPLGMLVSYPLVNNIDQQALGALLSLSAGALVYVGATHLLPRAEQEQKKFSLVALAGGVLVAVVIVASKA</sequence>
<name>A0A1I4ZRB5_9GAMM</name>
<dbReference type="PANTHER" id="PTHR11040">
    <property type="entry name" value="ZINC/IRON TRANSPORTER"/>
    <property type="match status" value="1"/>
</dbReference>
<dbReference type="AlphaFoldDB" id="A0A1I4ZRB5"/>
<protein>
    <submittedName>
        <fullName evidence="6">Zinc transporter, ZIP family</fullName>
    </submittedName>
</protein>
<feature type="transmembrane region" description="Helical" evidence="5">
    <location>
        <begin position="38"/>
        <end position="57"/>
    </location>
</feature>
<proteinExistence type="predicted"/>
<keyword evidence="2 5" id="KW-0812">Transmembrane</keyword>